<accession>A0A2H0C1H6</accession>
<organism evidence="1 2">
    <name type="scientific">Candidatus Roizmanbacteria bacterium CG22_combo_CG10-13_8_21_14_all_34_12</name>
    <dbReference type="NCBI Taxonomy" id="1974860"/>
    <lineage>
        <taxon>Bacteria</taxon>
        <taxon>Candidatus Roizmaniibacteriota</taxon>
    </lineage>
</organism>
<sequence>MAEARKGYINAGRELARRIIDRNAGPATLNSDQDSGSILIDQPFDSPKLREKLTSLYGIAHNQFALLLVRELAFINLHRTYGMKFKPLQSPLLGNVN</sequence>
<dbReference type="Proteomes" id="UP000229699">
    <property type="component" value="Unassembled WGS sequence"/>
</dbReference>
<evidence type="ECO:0000313" key="2">
    <source>
        <dbReference type="Proteomes" id="UP000229699"/>
    </source>
</evidence>
<comment type="caution">
    <text evidence="1">The sequence shown here is derived from an EMBL/GenBank/DDBJ whole genome shotgun (WGS) entry which is preliminary data.</text>
</comment>
<name>A0A2H0C1H6_9BACT</name>
<dbReference type="AlphaFoldDB" id="A0A2H0C1H6"/>
<reference evidence="1 2" key="1">
    <citation type="submission" date="2017-09" db="EMBL/GenBank/DDBJ databases">
        <title>Depth-based differentiation of microbial function through sediment-hosted aquifers and enrichment of novel symbionts in the deep terrestrial subsurface.</title>
        <authorList>
            <person name="Probst A.J."/>
            <person name="Ladd B."/>
            <person name="Jarett J.K."/>
            <person name="Geller-Mcgrath D.E."/>
            <person name="Sieber C.M."/>
            <person name="Emerson J.B."/>
            <person name="Anantharaman K."/>
            <person name="Thomas B.C."/>
            <person name="Malmstrom R."/>
            <person name="Stieglmeier M."/>
            <person name="Klingl A."/>
            <person name="Woyke T."/>
            <person name="Ryan C.M."/>
            <person name="Banfield J.F."/>
        </authorList>
    </citation>
    <scope>NUCLEOTIDE SEQUENCE [LARGE SCALE GENOMIC DNA]</scope>
    <source>
        <strain evidence="1">CG22_combo_CG10-13_8_21_14_all_34_12</strain>
    </source>
</reference>
<evidence type="ECO:0000313" key="1">
    <source>
        <dbReference type="EMBL" id="PIP63599.1"/>
    </source>
</evidence>
<gene>
    <name evidence="1" type="ORF">COW97_01690</name>
</gene>
<protein>
    <submittedName>
        <fullName evidence="1">Uncharacterized protein</fullName>
    </submittedName>
</protein>
<dbReference type="EMBL" id="PCTC01000033">
    <property type="protein sequence ID" value="PIP63599.1"/>
    <property type="molecule type" value="Genomic_DNA"/>
</dbReference>
<proteinExistence type="predicted"/>